<dbReference type="AlphaFoldDB" id="A0A7D5UWU2"/>
<keyword evidence="2" id="KW-1185">Reference proteome</keyword>
<dbReference type="KEGG" id="mbrn:90967796"/>
<evidence type="ECO:0000313" key="2">
    <source>
        <dbReference type="Proteomes" id="UP000510686"/>
    </source>
</evidence>
<dbReference type="GeneID" id="90967796"/>
<dbReference type="EMBL" id="CP058934">
    <property type="protein sequence ID" value="QLI68975.1"/>
    <property type="molecule type" value="Genomic_DNA"/>
</dbReference>
<protein>
    <submittedName>
        <fullName evidence="1">Uncharacterized protein</fullName>
    </submittedName>
</protein>
<proteinExistence type="predicted"/>
<dbReference type="RefSeq" id="XP_065986715.1">
    <property type="nucleotide sequence ID" value="XM_066130603.1"/>
</dbReference>
<evidence type="ECO:0000313" key="1">
    <source>
        <dbReference type="EMBL" id="QLI68975.1"/>
    </source>
</evidence>
<name>A0A7D5UWU2_9HYPO</name>
<gene>
    <name evidence="1" type="ORF">G6M90_00g055410</name>
</gene>
<organism evidence="1 2">
    <name type="scientific">Metarhizium brunneum</name>
    <dbReference type="NCBI Taxonomy" id="500148"/>
    <lineage>
        <taxon>Eukaryota</taxon>
        <taxon>Fungi</taxon>
        <taxon>Dikarya</taxon>
        <taxon>Ascomycota</taxon>
        <taxon>Pezizomycotina</taxon>
        <taxon>Sordariomycetes</taxon>
        <taxon>Hypocreomycetidae</taxon>
        <taxon>Hypocreales</taxon>
        <taxon>Clavicipitaceae</taxon>
        <taxon>Metarhizium</taxon>
    </lineage>
</organism>
<sequence>MAARFCRCTRDATSRGEGSIADATIKHRSRAASRHLASLVFRGSYN</sequence>
<accession>A0A7D5UWU2</accession>
<reference evidence="1 2" key="1">
    <citation type="submission" date="2020-07" db="EMBL/GenBank/DDBJ databases">
        <title>Telomere length de novo assembly of all 7 chromosomes of the fungus, Metarhizium brunneum, using a novel assembly pipeline.</title>
        <authorList>
            <person name="Saud z."/>
            <person name="Kortsinoglou A."/>
            <person name="Kouvelis V.N."/>
            <person name="Butt T.M."/>
        </authorList>
    </citation>
    <scope>NUCLEOTIDE SEQUENCE [LARGE SCALE GENOMIC DNA]</scope>
    <source>
        <strain evidence="1 2">4556</strain>
    </source>
</reference>
<dbReference type="Proteomes" id="UP000510686">
    <property type="component" value="Chromosome 3"/>
</dbReference>